<evidence type="ECO:0000313" key="8">
    <source>
        <dbReference type="Proteomes" id="UP000218113"/>
    </source>
</evidence>
<organism evidence="7 8">
    <name type="scientific">SAR324 cluster bacterium</name>
    <dbReference type="NCBI Taxonomy" id="2024889"/>
    <lineage>
        <taxon>Bacteria</taxon>
        <taxon>Deltaproteobacteria</taxon>
        <taxon>SAR324 cluster</taxon>
    </lineage>
</organism>
<keyword evidence="4 5" id="KW-0472">Membrane</keyword>
<sequence>MLGTPLYPAYFLKNMKYIYIKTLFSICWAGTYLAMSLLGSLKVSPKAYYIEIGARLLWISLFISLFYLWNKQLVGKTIKQKAIHLYTTTRNFKLAALMVLNALWFIFIGIYHHSYVEAFSSAFTLLIVIGISVLINALRIIQFKSLLDGILLGTLPFIGITLYYYLTNSVDFFGIPFMFGFFDNPNGFGSAILTLLLASIIRIVGYRSSTLHKLLLWAYTCSLGYLIFLSNHRTAIIAILTGGVCSLVFSAKRSRLLIFGVISIVVISSFLLLSDEKLNSGFISPKWQRSHKAIQQIVKEGVNRETLRTLTSYRSDLWLQSLDVISEHPLLGTGVKTVGLRMFGAQTKNVSNDVRTYKPPAVRTAHNVFLHLGELYGIPAVLFFCAISFYGGRRALQYGKRRTLFVLVTCISYSLVNNGLMYSLQFISVFYLFTLCVDQKNEIIS</sequence>
<evidence type="ECO:0000256" key="2">
    <source>
        <dbReference type="ARBA" id="ARBA00022692"/>
    </source>
</evidence>
<feature type="transmembrane region" description="Helical" evidence="5">
    <location>
        <begin position="234"/>
        <end position="251"/>
    </location>
</feature>
<dbReference type="Pfam" id="PF04932">
    <property type="entry name" value="Wzy_C"/>
    <property type="match status" value="1"/>
</dbReference>
<evidence type="ECO:0000256" key="4">
    <source>
        <dbReference type="ARBA" id="ARBA00023136"/>
    </source>
</evidence>
<proteinExistence type="predicted"/>
<feature type="transmembrane region" description="Helical" evidence="5">
    <location>
        <begin position="91"/>
        <end position="112"/>
    </location>
</feature>
<evidence type="ECO:0000256" key="3">
    <source>
        <dbReference type="ARBA" id="ARBA00022989"/>
    </source>
</evidence>
<keyword evidence="2 5" id="KW-0812">Transmembrane</keyword>
<feature type="transmembrane region" description="Helical" evidence="5">
    <location>
        <begin position="375"/>
        <end position="392"/>
    </location>
</feature>
<dbReference type="Proteomes" id="UP000218113">
    <property type="component" value="Unassembled WGS sequence"/>
</dbReference>
<comment type="subcellular location">
    <subcellularLocation>
        <location evidence="1">Membrane</location>
        <topology evidence="1">Multi-pass membrane protein</topology>
    </subcellularLocation>
</comment>
<reference evidence="8" key="1">
    <citation type="submission" date="2017-08" db="EMBL/GenBank/DDBJ databases">
        <title>A dynamic microbial community with high functional redundancy inhabits the cold, oxic subseafloor aquifer.</title>
        <authorList>
            <person name="Tully B.J."/>
            <person name="Wheat C.G."/>
            <person name="Glazer B.T."/>
            <person name="Huber J.A."/>
        </authorList>
    </citation>
    <scope>NUCLEOTIDE SEQUENCE [LARGE SCALE GENOMIC DNA]</scope>
</reference>
<protein>
    <recommendedName>
        <fullName evidence="6">O-antigen ligase-related domain-containing protein</fullName>
    </recommendedName>
</protein>
<feature type="transmembrane region" description="Helical" evidence="5">
    <location>
        <begin position="404"/>
        <end position="433"/>
    </location>
</feature>
<dbReference type="PANTHER" id="PTHR37422:SF13">
    <property type="entry name" value="LIPOPOLYSACCHARIDE BIOSYNTHESIS PROTEIN PA4999-RELATED"/>
    <property type="match status" value="1"/>
</dbReference>
<feature type="transmembrane region" description="Helical" evidence="5">
    <location>
        <begin position="118"/>
        <end position="138"/>
    </location>
</feature>
<dbReference type="GO" id="GO:0016020">
    <property type="term" value="C:membrane"/>
    <property type="evidence" value="ECO:0007669"/>
    <property type="project" value="UniProtKB-SubCell"/>
</dbReference>
<dbReference type="InterPro" id="IPR007016">
    <property type="entry name" value="O-antigen_ligase-rel_domated"/>
</dbReference>
<comment type="caution">
    <text evidence="7">The sequence shown here is derived from an EMBL/GenBank/DDBJ whole genome shotgun (WGS) entry which is preliminary data.</text>
</comment>
<dbReference type="EMBL" id="NVSR01000064">
    <property type="protein sequence ID" value="PCI27315.1"/>
    <property type="molecule type" value="Genomic_DNA"/>
</dbReference>
<name>A0A2A4T2D7_9DELT</name>
<feature type="transmembrane region" description="Helical" evidence="5">
    <location>
        <begin position="18"/>
        <end position="41"/>
    </location>
</feature>
<feature type="transmembrane region" description="Helical" evidence="5">
    <location>
        <begin position="256"/>
        <end position="274"/>
    </location>
</feature>
<keyword evidence="3 5" id="KW-1133">Transmembrane helix</keyword>
<feature type="domain" description="O-antigen ligase-related" evidence="6">
    <location>
        <begin position="223"/>
        <end position="385"/>
    </location>
</feature>
<evidence type="ECO:0000256" key="5">
    <source>
        <dbReference type="SAM" id="Phobius"/>
    </source>
</evidence>
<feature type="transmembrane region" description="Helical" evidence="5">
    <location>
        <begin position="145"/>
        <end position="166"/>
    </location>
</feature>
<feature type="transmembrane region" description="Helical" evidence="5">
    <location>
        <begin position="211"/>
        <end position="228"/>
    </location>
</feature>
<feature type="transmembrane region" description="Helical" evidence="5">
    <location>
        <begin position="186"/>
        <end position="204"/>
    </location>
</feature>
<dbReference type="AlphaFoldDB" id="A0A2A4T2D7"/>
<evidence type="ECO:0000256" key="1">
    <source>
        <dbReference type="ARBA" id="ARBA00004141"/>
    </source>
</evidence>
<feature type="transmembrane region" description="Helical" evidence="5">
    <location>
        <begin position="47"/>
        <end position="70"/>
    </location>
</feature>
<dbReference type="InterPro" id="IPR051533">
    <property type="entry name" value="WaaL-like"/>
</dbReference>
<evidence type="ECO:0000313" key="7">
    <source>
        <dbReference type="EMBL" id="PCI27315.1"/>
    </source>
</evidence>
<evidence type="ECO:0000259" key="6">
    <source>
        <dbReference type="Pfam" id="PF04932"/>
    </source>
</evidence>
<dbReference type="PANTHER" id="PTHR37422">
    <property type="entry name" value="TEICHURONIC ACID BIOSYNTHESIS PROTEIN TUAE"/>
    <property type="match status" value="1"/>
</dbReference>
<accession>A0A2A4T2D7</accession>
<gene>
    <name evidence="7" type="ORF">COB67_08735</name>
</gene>